<evidence type="ECO:0000313" key="1">
    <source>
        <dbReference type="EMBL" id="AVK74762.1"/>
    </source>
</evidence>
<gene>
    <name evidence="1" type="ORF">pqer_cds_340</name>
</gene>
<dbReference type="EMBL" id="MG011689">
    <property type="protein sequence ID" value="AVK74762.1"/>
    <property type="molecule type" value="Genomic_DNA"/>
</dbReference>
<name>A0A2U7U8Q1_9VIRU</name>
<dbReference type="Proteomes" id="UP000248852">
    <property type="component" value="Segment"/>
</dbReference>
<dbReference type="GeneID" id="36843903"/>
<dbReference type="RefSeq" id="YP_009483031.1">
    <property type="nucleotide sequence ID" value="NC_037667.1"/>
</dbReference>
<reference evidence="1" key="1">
    <citation type="journal article" date="2018" name="Nat. Commun.">
        <title>Diversity and evolution of the emerging Pandoraviridae family.</title>
        <authorList>
            <person name="Legendre M."/>
            <person name="Fabre E."/>
            <person name="Poirot O."/>
            <person name="Jeudy S."/>
            <person name="Lartigue A."/>
            <person name="Alempic J.M."/>
            <person name="Beucher L."/>
            <person name="Philippe N."/>
            <person name="Bertaux L."/>
            <person name="Christo-Foroux E."/>
            <person name="Labadie K."/>
            <person name="Coute Y."/>
            <person name="Abergel C."/>
            <person name="Claverie J.M."/>
        </authorList>
    </citation>
    <scope>NUCLEOTIDE SEQUENCE [LARGE SCALE GENOMIC DNA]</scope>
    <source>
        <strain evidence="1">Quercus</strain>
    </source>
</reference>
<organism evidence="1">
    <name type="scientific">Pandoravirus quercus</name>
    <dbReference type="NCBI Taxonomy" id="2107709"/>
    <lineage>
        <taxon>Viruses</taxon>
        <taxon>Pandoravirus</taxon>
    </lineage>
</organism>
<protein>
    <submittedName>
        <fullName evidence="1">Uncharacterized protein</fullName>
    </submittedName>
</protein>
<accession>A0A2U7U8Q1</accession>
<sequence>MSVTSDAQNEKWRKRLDVDPGAAALLQQSHAQSHTVHHLCSPTARQLITLVAGPDGSMVVSNAAEVAAFLGRDFKWDSATLRAHPQGIWLHVYLDDPHYGHPYIQVVTSQVDTDAPRDL</sequence>
<dbReference type="KEGG" id="vg:36843903"/>
<proteinExistence type="predicted"/>